<dbReference type="EMBL" id="CP089051">
    <property type="protein sequence ID" value="UYF70802.1"/>
    <property type="molecule type" value="Genomic_DNA"/>
</dbReference>
<evidence type="ECO:0000259" key="2">
    <source>
        <dbReference type="Pfam" id="PF03235"/>
    </source>
</evidence>
<evidence type="ECO:0000256" key="1">
    <source>
        <dbReference type="SAM" id="Coils"/>
    </source>
</evidence>
<dbReference type="SUPFAM" id="SSF110849">
    <property type="entry name" value="ParB/Sulfiredoxin"/>
    <property type="match status" value="1"/>
</dbReference>
<sequence length="360" mass="42392">MILSEAKIKLIENQIEEQQKTVDFDTREFTIEILVQKYLNDLESDDNELYVPEYQREFVWDDERQSRLIESIILGLPIPVIFVAENKDGRLEIVDGSQRIRTLSAFLSDDLELSDLEKLKELNGIIFSQLPKSRQRKINNTPIRMIVLSDAATEQVKNDLFERINRGSDILRNMEKRKGIYRGDFNKFIYKDCAKEELLEKLAPLALVVENRQEHEELILRYFALLENYPKFSTQKRGIGAFLDEYMENKNLKFSKENQEMMKKDYISMLRFVDKYFPFGFSKWSGQGVSRVFFESISVGVHFALKEKPDLQLKTKVNISDWLKDKDFRPLVSGKYKTHSPEKIKSRIDYVKNKLLELSL</sequence>
<organism evidence="3 4">
    <name type="scientific">Acinetobacter ursingii</name>
    <dbReference type="NCBI Taxonomy" id="108980"/>
    <lineage>
        <taxon>Bacteria</taxon>
        <taxon>Pseudomonadati</taxon>
        <taxon>Pseudomonadota</taxon>
        <taxon>Gammaproteobacteria</taxon>
        <taxon>Moraxellales</taxon>
        <taxon>Moraxellaceae</taxon>
        <taxon>Acinetobacter</taxon>
    </lineage>
</organism>
<dbReference type="RefSeq" id="WP_263512182.1">
    <property type="nucleotide sequence ID" value="NZ_CP089051.1"/>
</dbReference>
<name>A0AA46N850_9GAMM</name>
<reference evidence="3" key="1">
    <citation type="journal article" date="2022" name="J Glob Antimicrob Resist">
        <title>Comparative analysis of IMP-4- and OXA-58-containing plasmids of three carbapenemase-producing Acinetobacter ursingii strains in the Netherlands.</title>
        <authorList>
            <person name="Hendrickx A.P.A."/>
            <person name="Schade R.P."/>
            <person name="Landman F."/>
            <person name="Bosch T."/>
            <person name="Schouls L.M."/>
            <person name="van Dijk K."/>
        </authorList>
    </citation>
    <scope>NUCLEOTIDE SEQUENCE</scope>
    <source>
        <strain evidence="3">RIVM_C010559</strain>
    </source>
</reference>
<gene>
    <name evidence="3" type="ORF">LSO60_10975</name>
</gene>
<feature type="domain" description="GmrSD restriction endonucleases N-terminal" evidence="2">
    <location>
        <begin position="44"/>
        <end position="181"/>
    </location>
</feature>
<dbReference type="InterPro" id="IPR036086">
    <property type="entry name" value="ParB/Sulfiredoxin_sf"/>
</dbReference>
<proteinExistence type="predicted"/>
<feature type="coiled-coil region" evidence="1">
    <location>
        <begin position="1"/>
        <end position="28"/>
    </location>
</feature>
<protein>
    <submittedName>
        <fullName evidence="3">DUF262 domain-containing protein</fullName>
    </submittedName>
</protein>
<dbReference type="PANTHER" id="PTHR39639:SF1">
    <property type="entry name" value="DUF262 DOMAIN-CONTAINING PROTEIN"/>
    <property type="match status" value="1"/>
</dbReference>
<dbReference type="PANTHER" id="PTHR39639">
    <property type="entry name" value="CHROMOSOME 16, WHOLE GENOME SHOTGUN SEQUENCE"/>
    <property type="match status" value="1"/>
</dbReference>
<keyword evidence="1" id="KW-0175">Coiled coil</keyword>
<accession>A0AA46N850</accession>
<dbReference type="Proteomes" id="UP001164064">
    <property type="component" value="Chromosome"/>
</dbReference>
<evidence type="ECO:0000313" key="3">
    <source>
        <dbReference type="EMBL" id="UYF70802.1"/>
    </source>
</evidence>
<dbReference type="CDD" id="cd16387">
    <property type="entry name" value="ParB_N_Srx"/>
    <property type="match status" value="1"/>
</dbReference>
<evidence type="ECO:0000313" key="4">
    <source>
        <dbReference type="Proteomes" id="UP001164064"/>
    </source>
</evidence>
<dbReference type="AlphaFoldDB" id="A0AA46N850"/>
<dbReference type="Pfam" id="PF03235">
    <property type="entry name" value="GmrSD_N"/>
    <property type="match status" value="1"/>
</dbReference>
<dbReference type="InterPro" id="IPR004919">
    <property type="entry name" value="GmrSD_N"/>
</dbReference>